<evidence type="ECO:0000256" key="3">
    <source>
        <dbReference type="ARBA" id="ARBA00022692"/>
    </source>
</evidence>
<dbReference type="SMR" id="A0A0M4EWB4"/>
<feature type="compositionally biased region" description="Acidic residues" evidence="11">
    <location>
        <begin position="20"/>
        <end position="43"/>
    </location>
</feature>
<organism evidence="12 13">
    <name type="scientific">Drosophila busckii</name>
    <name type="common">Fruit fly</name>
    <dbReference type="NCBI Taxonomy" id="30019"/>
    <lineage>
        <taxon>Eukaryota</taxon>
        <taxon>Metazoa</taxon>
        <taxon>Ecdysozoa</taxon>
        <taxon>Arthropoda</taxon>
        <taxon>Hexapoda</taxon>
        <taxon>Insecta</taxon>
        <taxon>Pterygota</taxon>
        <taxon>Neoptera</taxon>
        <taxon>Endopterygota</taxon>
        <taxon>Diptera</taxon>
        <taxon>Brachycera</taxon>
        <taxon>Muscomorpha</taxon>
        <taxon>Ephydroidea</taxon>
        <taxon>Drosophilidae</taxon>
        <taxon>Drosophila</taxon>
    </lineage>
</organism>
<dbReference type="OrthoDB" id="10253709at2759"/>
<dbReference type="GO" id="GO:0005741">
    <property type="term" value="C:mitochondrial outer membrane"/>
    <property type="evidence" value="ECO:0007669"/>
    <property type="project" value="UniProtKB-SubCell"/>
</dbReference>
<name>A0A0M4EWB4_DROBS</name>
<keyword evidence="4" id="KW-0677">Repeat</keyword>
<evidence type="ECO:0000256" key="7">
    <source>
        <dbReference type="ARBA" id="ARBA00023128"/>
    </source>
</evidence>
<keyword evidence="5" id="KW-1000">Mitochondrion outer membrane</keyword>
<dbReference type="InterPro" id="IPR023395">
    <property type="entry name" value="MCP_dom_sf"/>
</dbReference>
<dbReference type="PANTHER" id="PTHR10780:SF18">
    <property type="entry name" value="LD43650P"/>
    <property type="match status" value="1"/>
</dbReference>
<reference evidence="12 13" key="1">
    <citation type="submission" date="2015-08" db="EMBL/GenBank/DDBJ databases">
        <title>Ancestral chromatin configuration constrains chromatin evolution on differentiating sex chromosomes in Drosophila.</title>
        <authorList>
            <person name="Zhou Q."/>
            <person name="Bachtrog D."/>
        </authorList>
    </citation>
    <scope>NUCLEOTIDE SEQUENCE [LARGE SCALE GENOMIC DNA]</scope>
    <source>
        <tissue evidence="12">Whole larvae</tissue>
    </source>
</reference>
<comment type="subcellular location">
    <subcellularLocation>
        <location evidence="1">Mitochondrion outer membrane</location>
        <topology evidence="1">Multi-pass membrane protein</topology>
    </subcellularLocation>
</comment>
<evidence type="ECO:0000256" key="10">
    <source>
        <dbReference type="RuleBase" id="RU000488"/>
    </source>
</evidence>
<keyword evidence="6" id="KW-1133">Transmembrane helix</keyword>
<evidence type="ECO:0000256" key="8">
    <source>
        <dbReference type="ARBA" id="ARBA00023136"/>
    </source>
</evidence>
<evidence type="ECO:0000256" key="1">
    <source>
        <dbReference type="ARBA" id="ARBA00004374"/>
    </source>
</evidence>
<evidence type="ECO:0000256" key="9">
    <source>
        <dbReference type="PROSITE-ProRule" id="PRU00282"/>
    </source>
</evidence>
<keyword evidence="3 9" id="KW-0812">Transmembrane</keyword>
<dbReference type="OMA" id="MPLYNHW"/>
<keyword evidence="13" id="KW-1185">Reference proteome</keyword>
<dbReference type="EMBL" id="CP012528">
    <property type="protein sequence ID" value="ALC49722.1"/>
    <property type="molecule type" value="Genomic_DNA"/>
</dbReference>
<keyword evidence="8 9" id="KW-0472">Membrane</keyword>
<dbReference type="AlphaFoldDB" id="A0A0M4EWB4"/>
<evidence type="ECO:0000313" key="13">
    <source>
        <dbReference type="Proteomes" id="UP000494163"/>
    </source>
</evidence>
<accession>A0A0M4EWB4</accession>
<evidence type="ECO:0000256" key="4">
    <source>
        <dbReference type="ARBA" id="ARBA00022737"/>
    </source>
</evidence>
<feature type="region of interest" description="Disordered" evidence="11">
    <location>
        <begin position="1"/>
        <end position="44"/>
    </location>
</feature>
<dbReference type="PANTHER" id="PTHR10780">
    <property type="entry name" value="MITOCHONDRIAL CARRIER HOMOLOG"/>
    <property type="match status" value="1"/>
</dbReference>
<evidence type="ECO:0000256" key="2">
    <source>
        <dbReference type="ARBA" id="ARBA00006375"/>
    </source>
</evidence>
<feature type="compositionally biased region" description="Low complexity" evidence="11">
    <location>
        <begin position="1"/>
        <end position="19"/>
    </location>
</feature>
<evidence type="ECO:0000256" key="6">
    <source>
        <dbReference type="ARBA" id="ARBA00022989"/>
    </source>
</evidence>
<evidence type="ECO:0000256" key="5">
    <source>
        <dbReference type="ARBA" id="ARBA00022787"/>
    </source>
</evidence>
<evidence type="ECO:0000256" key="11">
    <source>
        <dbReference type="SAM" id="MobiDB-lite"/>
    </source>
</evidence>
<protein>
    <submittedName>
        <fullName evidence="12">Mtch</fullName>
    </submittedName>
</protein>
<comment type="similarity">
    <text evidence="2 10">Belongs to the mitochondrial carrier (TC 2.A.29) family.</text>
</comment>
<dbReference type="SUPFAM" id="SSF103506">
    <property type="entry name" value="Mitochondrial carrier"/>
    <property type="match status" value="1"/>
</dbReference>
<proteinExistence type="inferred from homology"/>
<dbReference type="Proteomes" id="UP000494163">
    <property type="component" value="Chromosome X"/>
</dbReference>
<keyword evidence="10" id="KW-0813">Transport</keyword>
<dbReference type="PROSITE" id="PS50920">
    <property type="entry name" value="SOLCAR"/>
    <property type="match status" value="1"/>
</dbReference>
<dbReference type="InterPro" id="IPR018108">
    <property type="entry name" value="MCP_transmembrane"/>
</dbReference>
<gene>
    <name evidence="12" type="ORF">Dbus_chrXg1578</name>
</gene>
<feature type="repeat" description="Solcar" evidence="9">
    <location>
        <begin position="157"/>
        <end position="245"/>
    </location>
</feature>
<evidence type="ECO:0000313" key="12">
    <source>
        <dbReference type="EMBL" id="ALC49722.1"/>
    </source>
</evidence>
<sequence length="329" mass="37039">MYMLQQQQTDLLQQQQQLDESVDLDSHDNDDELPVEKDSDDYEVFQPEPPSELCRFLLRMSLSALMHPFEYAKVLMQLGHEPLPATVGKNLLGKPTIYLPSFYQYLGYMKRIDGMLGLYRGLAARVLSCASSSFFAERFMNCLLPYRAESEKGRTLGEFAWNLLRNGLIVSTGVLVSHPFNVISVRQMASVVGGELAYTSFKGSVQEIFKQSGLRGFYVGFVPHLVYDLAVLVLTSSVDGICQHWLPLKPEQRQYNSALLQFAAVLLFYPLQVVSTCMCCSGSGMAAGAPPCMPIYAKWSDCLMDLLARGQHNRGAFIYRRTLPKMYMS</sequence>
<keyword evidence="7" id="KW-0496">Mitochondrion</keyword>
<dbReference type="Pfam" id="PF00153">
    <property type="entry name" value="Mito_carr"/>
    <property type="match status" value="1"/>
</dbReference>
<dbReference type="Gene3D" id="1.50.40.10">
    <property type="entry name" value="Mitochondrial carrier domain"/>
    <property type="match status" value="1"/>
</dbReference>